<accession>A0A9P0KFK5</accession>
<dbReference type="EMBL" id="CAKOFQ010006766">
    <property type="protein sequence ID" value="CAH1969795.1"/>
    <property type="molecule type" value="Genomic_DNA"/>
</dbReference>
<reference evidence="2" key="1">
    <citation type="submission" date="2022-03" db="EMBL/GenBank/DDBJ databases">
        <authorList>
            <person name="Sayadi A."/>
        </authorList>
    </citation>
    <scope>NUCLEOTIDE SEQUENCE</scope>
</reference>
<proteinExistence type="predicted"/>
<feature type="compositionally biased region" description="Polar residues" evidence="1">
    <location>
        <begin position="1"/>
        <end position="13"/>
    </location>
</feature>
<sequence>MVSCNSTSWTTRAASKFADE</sequence>
<name>A0A9P0KFK5_ACAOB</name>
<protein>
    <submittedName>
        <fullName evidence="2">Uncharacterized protein</fullName>
    </submittedName>
</protein>
<feature type="region of interest" description="Disordered" evidence="1">
    <location>
        <begin position="1"/>
        <end position="20"/>
    </location>
</feature>
<dbReference type="Proteomes" id="UP001152888">
    <property type="component" value="Unassembled WGS sequence"/>
</dbReference>
<evidence type="ECO:0000313" key="3">
    <source>
        <dbReference type="Proteomes" id="UP001152888"/>
    </source>
</evidence>
<evidence type="ECO:0000256" key="1">
    <source>
        <dbReference type="SAM" id="MobiDB-lite"/>
    </source>
</evidence>
<dbReference type="AlphaFoldDB" id="A0A9P0KFK5"/>
<keyword evidence="3" id="KW-1185">Reference proteome</keyword>
<evidence type="ECO:0000313" key="2">
    <source>
        <dbReference type="EMBL" id="CAH1969795.1"/>
    </source>
</evidence>
<gene>
    <name evidence="2" type="ORF">ACAOBT_LOCUS8564</name>
</gene>
<comment type="caution">
    <text evidence="2">The sequence shown here is derived from an EMBL/GenBank/DDBJ whole genome shotgun (WGS) entry which is preliminary data.</text>
</comment>
<organism evidence="2 3">
    <name type="scientific">Acanthoscelides obtectus</name>
    <name type="common">Bean weevil</name>
    <name type="synonym">Bruchus obtectus</name>
    <dbReference type="NCBI Taxonomy" id="200917"/>
    <lineage>
        <taxon>Eukaryota</taxon>
        <taxon>Metazoa</taxon>
        <taxon>Ecdysozoa</taxon>
        <taxon>Arthropoda</taxon>
        <taxon>Hexapoda</taxon>
        <taxon>Insecta</taxon>
        <taxon>Pterygota</taxon>
        <taxon>Neoptera</taxon>
        <taxon>Endopterygota</taxon>
        <taxon>Coleoptera</taxon>
        <taxon>Polyphaga</taxon>
        <taxon>Cucujiformia</taxon>
        <taxon>Chrysomeloidea</taxon>
        <taxon>Chrysomelidae</taxon>
        <taxon>Bruchinae</taxon>
        <taxon>Bruchini</taxon>
        <taxon>Acanthoscelides</taxon>
    </lineage>
</organism>